<feature type="coiled-coil region" evidence="9">
    <location>
        <begin position="36"/>
        <end position="138"/>
    </location>
</feature>
<feature type="region of interest" description="Disordered" evidence="10">
    <location>
        <begin position="288"/>
        <end position="332"/>
    </location>
</feature>
<sequence>MQPSATASIPPPGEMDIQAMQSMDWLFKKERIYLLAQFWQQRATLAEKEVTTLKEQIATNSSTPCSETKDSTNMDRHSYESEISAKEKEINQLVEEVQRSQVTIAKLHAKVPALEDQLEQKNQYIAKLEAKLESQKDYDDIKRELSILKSVSSANNSETKSIELLLERTKQETPKSPPHQEQEGNEILQPQHHHDQQQQQQQRTSSNSPPTSTGPLPPPFQNVETFGTLLGEEIVANWRRSIETLLGEEIVANWRRSIEKMSLNNRIIPSSPSAECPAIGVATPIAADSTEKSTASTPQPADSVTGPQSSPLLNGNPKSPEDNNNHHVSNNNIPISATVCPTFLKAEDLKSPYRFEEHRSYRFAEDLGMPPGSMVGRLGESLIPKGDPMEARLQEMLRFNMDKYASQNLDTLHISRRVRELLSIHNIGQRLFAKYILGLSQGTVSELLSKPKPWDKLTEKGRDSYRKMHAWSCDDNAVLLLKSLIPKKDNFSSGKDTGIPTFGRPENEYPDDRIAHMLSEASHMQMKTPVEDSHSNDDSKSPQGCPSPFSKDSSQNRKLKKYENDDIPQEKVVRIYQEEFAKLMGRRIEDMRSSRDVVHSMFLPQIFSGAPMDRTQDDIRAAIDAYHRELAKINVNQPPGQLPNLGLLALQQQALAHNPAMNGGAHNNKP</sequence>
<evidence type="ECO:0000256" key="10">
    <source>
        <dbReference type="SAM" id="MobiDB-lite"/>
    </source>
</evidence>
<dbReference type="Pfam" id="PF02376">
    <property type="entry name" value="CUT"/>
    <property type="match status" value="1"/>
</dbReference>
<protein>
    <submittedName>
        <fullName evidence="12">CUT domain</fullName>
    </submittedName>
</protein>
<evidence type="ECO:0000256" key="3">
    <source>
        <dbReference type="ARBA" id="ARBA00023015"/>
    </source>
</evidence>
<feature type="domain" description="CUT" evidence="11">
    <location>
        <begin position="400"/>
        <end position="487"/>
    </location>
</feature>
<comment type="caution">
    <text evidence="12">The sequence shown here is derived from an EMBL/GenBank/DDBJ whole genome shotgun (WGS) entry which is preliminary data.</text>
</comment>
<dbReference type="GO" id="GO:0000981">
    <property type="term" value="F:DNA-binding transcription factor activity, RNA polymerase II-specific"/>
    <property type="evidence" value="ECO:0007669"/>
    <property type="project" value="TreeGrafter"/>
</dbReference>
<evidence type="ECO:0000256" key="2">
    <source>
        <dbReference type="ARBA" id="ARBA00022737"/>
    </source>
</evidence>
<feature type="region of interest" description="Disordered" evidence="10">
    <location>
        <begin position="190"/>
        <end position="223"/>
    </location>
</feature>
<keyword evidence="5" id="KW-0238">DNA-binding</keyword>
<dbReference type="AlphaFoldDB" id="A0AAW1MU49"/>
<feature type="region of interest" description="Disordered" evidence="10">
    <location>
        <begin position="525"/>
        <end position="564"/>
    </location>
</feature>
<comment type="subcellular location">
    <subcellularLocation>
        <location evidence="1">Nucleus</location>
    </subcellularLocation>
</comment>
<dbReference type="PANTHER" id="PTHR14043:SF2">
    <property type="entry name" value="HOMEOBOX PROTEIN CUT"/>
    <property type="match status" value="1"/>
</dbReference>
<dbReference type="Proteomes" id="UP001458880">
    <property type="component" value="Unassembled WGS sequence"/>
</dbReference>
<dbReference type="PANTHER" id="PTHR14043">
    <property type="entry name" value="CCAAT DISPLACEMENT PROTEIN-RELATED"/>
    <property type="match status" value="1"/>
</dbReference>
<dbReference type="SUPFAM" id="SSF47413">
    <property type="entry name" value="lambda repressor-like DNA-binding domains"/>
    <property type="match status" value="1"/>
</dbReference>
<feature type="compositionally biased region" description="Polar residues" evidence="10">
    <location>
        <begin position="292"/>
        <end position="317"/>
    </location>
</feature>
<dbReference type="FunFam" id="1.10.260.40:FF:000010">
    <property type="entry name" value="Cut-like homeobox 1a"/>
    <property type="match status" value="1"/>
</dbReference>
<feature type="compositionally biased region" description="Basic and acidic residues" evidence="10">
    <location>
        <begin position="529"/>
        <end position="540"/>
    </location>
</feature>
<gene>
    <name evidence="12" type="ORF">QE152_g4597</name>
</gene>
<dbReference type="PROSITE" id="PS51042">
    <property type="entry name" value="CUT"/>
    <property type="match status" value="1"/>
</dbReference>
<dbReference type="InterPro" id="IPR010982">
    <property type="entry name" value="Lambda_DNA-bd_dom_sf"/>
</dbReference>
<dbReference type="Gene3D" id="1.10.260.40">
    <property type="entry name" value="lambda repressor-like DNA-binding domains"/>
    <property type="match status" value="1"/>
</dbReference>
<dbReference type="GO" id="GO:0005634">
    <property type="term" value="C:nucleus"/>
    <property type="evidence" value="ECO:0007669"/>
    <property type="project" value="UniProtKB-SubCell"/>
</dbReference>
<evidence type="ECO:0000256" key="9">
    <source>
        <dbReference type="SAM" id="Coils"/>
    </source>
</evidence>
<keyword evidence="3" id="KW-0805">Transcription regulation</keyword>
<evidence type="ECO:0000256" key="5">
    <source>
        <dbReference type="ARBA" id="ARBA00023125"/>
    </source>
</evidence>
<evidence type="ECO:0000256" key="8">
    <source>
        <dbReference type="ARBA" id="ARBA00023242"/>
    </source>
</evidence>
<evidence type="ECO:0000256" key="1">
    <source>
        <dbReference type="ARBA" id="ARBA00004123"/>
    </source>
</evidence>
<organism evidence="12 13">
    <name type="scientific">Popillia japonica</name>
    <name type="common">Japanese beetle</name>
    <dbReference type="NCBI Taxonomy" id="7064"/>
    <lineage>
        <taxon>Eukaryota</taxon>
        <taxon>Metazoa</taxon>
        <taxon>Ecdysozoa</taxon>
        <taxon>Arthropoda</taxon>
        <taxon>Hexapoda</taxon>
        <taxon>Insecta</taxon>
        <taxon>Pterygota</taxon>
        <taxon>Neoptera</taxon>
        <taxon>Endopterygota</taxon>
        <taxon>Coleoptera</taxon>
        <taxon>Polyphaga</taxon>
        <taxon>Scarabaeiformia</taxon>
        <taxon>Scarabaeidae</taxon>
        <taxon>Rutelinae</taxon>
        <taxon>Popillia</taxon>
    </lineage>
</organism>
<dbReference type="SMART" id="SM01109">
    <property type="entry name" value="CUT"/>
    <property type="match status" value="1"/>
</dbReference>
<feature type="compositionally biased region" description="Low complexity" evidence="10">
    <location>
        <begin position="197"/>
        <end position="214"/>
    </location>
</feature>
<evidence type="ECO:0000256" key="6">
    <source>
        <dbReference type="ARBA" id="ARBA00023155"/>
    </source>
</evidence>
<dbReference type="GO" id="GO:0000977">
    <property type="term" value="F:RNA polymerase II transcription regulatory region sequence-specific DNA binding"/>
    <property type="evidence" value="ECO:0007669"/>
    <property type="project" value="TreeGrafter"/>
</dbReference>
<keyword evidence="6" id="KW-0371">Homeobox</keyword>
<evidence type="ECO:0000313" key="13">
    <source>
        <dbReference type="Proteomes" id="UP001458880"/>
    </source>
</evidence>
<evidence type="ECO:0000313" key="12">
    <source>
        <dbReference type="EMBL" id="KAK9751951.1"/>
    </source>
</evidence>
<evidence type="ECO:0000259" key="11">
    <source>
        <dbReference type="PROSITE" id="PS51042"/>
    </source>
</evidence>
<reference evidence="12 13" key="1">
    <citation type="journal article" date="2024" name="BMC Genomics">
        <title>De novo assembly and annotation of Popillia japonica's genome with initial clues to its potential as an invasive pest.</title>
        <authorList>
            <person name="Cucini C."/>
            <person name="Boschi S."/>
            <person name="Funari R."/>
            <person name="Cardaioli E."/>
            <person name="Iannotti N."/>
            <person name="Marturano G."/>
            <person name="Paoli F."/>
            <person name="Bruttini M."/>
            <person name="Carapelli A."/>
            <person name="Frati F."/>
            <person name="Nardi F."/>
        </authorList>
    </citation>
    <scope>NUCLEOTIDE SEQUENCE [LARGE SCALE GENOMIC DNA]</scope>
    <source>
        <strain evidence="12">DMR45628</strain>
    </source>
</reference>
<keyword evidence="7" id="KW-0804">Transcription</keyword>
<evidence type="ECO:0000256" key="4">
    <source>
        <dbReference type="ARBA" id="ARBA00023054"/>
    </source>
</evidence>
<keyword evidence="8" id="KW-0539">Nucleus</keyword>
<keyword evidence="4 9" id="KW-0175">Coiled coil</keyword>
<keyword evidence="13" id="KW-1185">Reference proteome</keyword>
<dbReference type="InterPro" id="IPR003350">
    <property type="entry name" value="CUT_dom"/>
</dbReference>
<dbReference type="EMBL" id="JASPKY010000024">
    <property type="protein sequence ID" value="KAK9751951.1"/>
    <property type="molecule type" value="Genomic_DNA"/>
</dbReference>
<evidence type="ECO:0000256" key="7">
    <source>
        <dbReference type="ARBA" id="ARBA00023163"/>
    </source>
</evidence>
<keyword evidence="2" id="KW-0677">Repeat</keyword>
<name>A0AAW1MU49_POPJA</name>
<accession>A0AAW1MU49</accession>
<proteinExistence type="predicted"/>